<evidence type="ECO:0000256" key="1">
    <source>
        <dbReference type="ARBA" id="ARBA00004141"/>
    </source>
</evidence>
<feature type="transmembrane region" description="Helical" evidence="5">
    <location>
        <begin position="214"/>
        <end position="237"/>
    </location>
</feature>
<evidence type="ECO:0000313" key="6">
    <source>
        <dbReference type="EMBL" id="SEL05778.1"/>
    </source>
</evidence>
<dbReference type="PANTHER" id="PTHR43701">
    <property type="entry name" value="MEMBRANE TRANSPORTER PROTEIN MJ0441-RELATED"/>
    <property type="match status" value="1"/>
</dbReference>
<feature type="transmembrane region" description="Helical" evidence="5">
    <location>
        <begin position="51"/>
        <end position="73"/>
    </location>
</feature>
<protein>
    <recommendedName>
        <fullName evidence="5">Probable membrane transporter protein</fullName>
    </recommendedName>
</protein>
<feature type="transmembrane region" description="Helical" evidence="5">
    <location>
        <begin position="273"/>
        <end position="290"/>
    </location>
</feature>
<feature type="transmembrane region" description="Helical" evidence="5">
    <location>
        <begin position="113"/>
        <end position="138"/>
    </location>
</feature>
<dbReference type="AlphaFoldDB" id="A0A1H7M482"/>
<dbReference type="InterPro" id="IPR002781">
    <property type="entry name" value="TM_pro_TauE-like"/>
</dbReference>
<evidence type="ECO:0000256" key="5">
    <source>
        <dbReference type="RuleBase" id="RU363041"/>
    </source>
</evidence>
<sequence>MQIYLPIAELPISIFLVLGLSGAVGFISGLFGVGGGFLLTPLLIFLDIPPAVAVATVAAQVAGSSMTGVLTYWRRNALDFKLGGILVSGGIVGTILGVLFFNSMRRLGQLELVITLAYVTLFTCIGGLMLFDAVRVALRDRRGKPARRLREAGSHPPWMGLPLRMRFPRSQLYASVIPIMALAVIIGFIGAVLGVGGGFMLVPALIYFFRIPPAVVVGTSLFQILVTMTGATVLHAVTNQSVDIILAMLLLVGGVIGAQFGGRAARNLNVSSFRLLLALLILSVGLRFAVELFLPPSEPYSVVVQDGAQR</sequence>
<dbReference type="EMBL" id="FOAN01000002">
    <property type="protein sequence ID" value="SEL05778.1"/>
    <property type="molecule type" value="Genomic_DNA"/>
</dbReference>
<gene>
    <name evidence="6" type="ORF">SAMN04515666_102709</name>
</gene>
<feature type="transmembrane region" description="Helical" evidence="5">
    <location>
        <begin position="12"/>
        <end position="39"/>
    </location>
</feature>
<feature type="transmembrane region" description="Helical" evidence="5">
    <location>
        <begin position="80"/>
        <end position="101"/>
    </location>
</feature>
<dbReference type="STRING" id="1036779.SAMN04515666_102709"/>
<keyword evidence="4 5" id="KW-0472">Membrane</keyword>
<evidence type="ECO:0000256" key="2">
    <source>
        <dbReference type="ARBA" id="ARBA00022692"/>
    </source>
</evidence>
<keyword evidence="2 5" id="KW-0812">Transmembrane</keyword>
<evidence type="ECO:0000313" key="7">
    <source>
        <dbReference type="Proteomes" id="UP000199664"/>
    </source>
</evidence>
<evidence type="ECO:0000256" key="4">
    <source>
        <dbReference type="ARBA" id="ARBA00023136"/>
    </source>
</evidence>
<evidence type="ECO:0000256" key="3">
    <source>
        <dbReference type="ARBA" id="ARBA00022989"/>
    </source>
</evidence>
<dbReference type="Proteomes" id="UP000199664">
    <property type="component" value="Unassembled WGS sequence"/>
</dbReference>
<dbReference type="PANTHER" id="PTHR43701:SF12">
    <property type="entry name" value="MEMBRANE TRANSPORTER PROTEIN YTNM-RELATED"/>
    <property type="match status" value="1"/>
</dbReference>
<proteinExistence type="inferred from homology"/>
<keyword evidence="5" id="KW-1003">Cell membrane</keyword>
<organism evidence="6 7">
    <name type="scientific">Bosea lupini</name>
    <dbReference type="NCBI Taxonomy" id="1036779"/>
    <lineage>
        <taxon>Bacteria</taxon>
        <taxon>Pseudomonadati</taxon>
        <taxon>Pseudomonadota</taxon>
        <taxon>Alphaproteobacteria</taxon>
        <taxon>Hyphomicrobiales</taxon>
        <taxon>Boseaceae</taxon>
        <taxon>Bosea</taxon>
    </lineage>
</organism>
<name>A0A1H7M482_9HYPH</name>
<keyword evidence="7" id="KW-1185">Reference proteome</keyword>
<reference evidence="7" key="1">
    <citation type="submission" date="2016-10" db="EMBL/GenBank/DDBJ databases">
        <authorList>
            <person name="Varghese N."/>
            <person name="Submissions S."/>
        </authorList>
    </citation>
    <scope>NUCLEOTIDE SEQUENCE [LARGE SCALE GENOMIC DNA]</scope>
    <source>
        <strain evidence="7">LMG 26383,CCUG 61248,R- 45681</strain>
    </source>
</reference>
<comment type="similarity">
    <text evidence="5">Belongs to the 4-toluene sulfonate uptake permease (TSUP) (TC 2.A.102) family.</text>
</comment>
<dbReference type="Pfam" id="PF01925">
    <property type="entry name" value="TauE"/>
    <property type="match status" value="1"/>
</dbReference>
<feature type="transmembrane region" description="Helical" evidence="5">
    <location>
        <begin position="244"/>
        <end position="261"/>
    </location>
</feature>
<dbReference type="GO" id="GO:0005886">
    <property type="term" value="C:plasma membrane"/>
    <property type="evidence" value="ECO:0007669"/>
    <property type="project" value="UniProtKB-SubCell"/>
</dbReference>
<keyword evidence="3 5" id="KW-1133">Transmembrane helix</keyword>
<accession>A0A1H7M482</accession>
<comment type="subcellular location">
    <subcellularLocation>
        <location evidence="5">Cell membrane</location>
        <topology evidence="5">Multi-pass membrane protein</topology>
    </subcellularLocation>
    <subcellularLocation>
        <location evidence="1">Membrane</location>
        <topology evidence="1">Multi-pass membrane protein</topology>
    </subcellularLocation>
</comment>
<dbReference type="InterPro" id="IPR051598">
    <property type="entry name" value="TSUP/Inactive_protease-like"/>
</dbReference>
<dbReference type="OrthoDB" id="9779078at2"/>
<feature type="transmembrane region" description="Helical" evidence="5">
    <location>
        <begin position="172"/>
        <end position="202"/>
    </location>
</feature>
<dbReference type="RefSeq" id="WP_091831954.1">
    <property type="nucleotide sequence ID" value="NZ_FOAN01000002.1"/>
</dbReference>